<dbReference type="CDD" id="cd08278">
    <property type="entry name" value="benzyl_alcohol_DH"/>
    <property type="match status" value="1"/>
</dbReference>
<sequence length="368" mass="37986">MQITAAVAHGAHQDFTIEEVELAAPRNDELVVEIRGVGLCHTDIAARDGVYGLPYPVVLGHEGSGVVVAVGDDVTIVAVGDEVAVSFSSCRRCRPCTTGRPAYCTEFTAENYIGSRPDGTDTMSSDGAPVHGHFFGQSSFASHALVNERNTVKVETDLDISLVGPLGCGIQTGAGAIMNSMRCGADRSLVVLGGGPVGLAAVMGAVIQGCTPIIVVEPMASRRAVATELGATHVIDPIGTDLTAALRTIAPDGVDHIFDTTGRVDVIGAAIDAAAQNAVVGLVGVPADFSVDLPVNIVGAMQKGLTITGIVEGDSVPETFIPELLAHHAAGRFPFDTLITTYPFSKINDAIAAQERGEVTKLVLVPDA</sequence>
<reference evidence="8 9" key="1">
    <citation type="submission" date="2020-01" db="EMBL/GenBank/DDBJ databases">
        <title>Investigation of new actinobacteria for the biodesulphurisation of diesel fuel.</title>
        <authorList>
            <person name="Athi Narayanan S.M."/>
        </authorList>
    </citation>
    <scope>NUCLEOTIDE SEQUENCE [LARGE SCALE GENOMIC DNA]</scope>
    <source>
        <strain evidence="8 9">213E</strain>
    </source>
</reference>
<dbReference type="InterPro" id="IPR036291">
    <property type="entry name" value="NAD(P)-bd_dom_sf"/>
</dbReference>
<dbReference type="Proteomes" id="UP000466307">
    <property type="component" value="Unassembled WGS sequence"/>
</dbReference>
<comment type="similarity">
    <text evidence="2 6">Belongs to the zinc-containing alcohol dehydrogenase family.</text>
</comment>
<dbReference type="Gene3D" id="3.40.50.720">
    <property type="entry name" value="NAD(P)-binding Rossmann-like Domain"/>
    <property type="match status" value="1"/>
</dbReference>
<evidence type="ECO:0000313" key="8">
    <source>
        <dbReference type="EMBL" id="NDK91456.1"/>
    </source>
</evidence>
<evidence type="ECO:0000256" key="3">
    <source>
        <dbReference type="ARBA" id="ARBA00022723"/>
    </source>
</evidence>
<keyword evidence="3 6" id="KW-0479">Metal-binding</keyword>
<accession>A0A7K3LTN2</accession>
<dbReference type="Pfam" id="PF08240">
    <property type="entry name" value="ADH_N"/>
    <property type="match status" value="1"/>
</dbReference>
<dbReference type="Pfam" id="PF00107">
    <property type="entry name" value="ADH_zinc_N"/>
    <property type="match status" value="1"/>
</dbReference>
<dbReference type="GO" id="GO:0016491">
    <property type="term" value="F:oxidoreductase activity"/>
    <property type="evidence" value="ECO:0007669"/>
    <property type="project" value="UniProtKB-KW"/>
</dbReference>
<name>A0A7K3LTN2_9ACTN</name>
<dbReference type="RefSeq" id="WP_059037592.1">
    <property type="nucleotide sequence ID" value="NZ_JAADZU010000069.1"/>
</dbReference>
<dbReference type="SUPFAM" id="SSF51735">
    <property type="entry name" value="NAD(P)-binding Rossmann-fold domains"/>
    <property type="match status" value="1"/>
</dbReference>
<evidence type="ECO:0000256" key="4">
    <source>
        <dbReference type="ARBA" id="ARBA00022833"/>
    </source>
</evidence>
<comment type="cofactor">
    <cofactor evidence="1 6">
        <name>Zn(2+)</name>
        <dbReference type="ChEBI" id="CHEBI:29105"/>
    </cofactor>
</comment>
<dbReference type="InterPro" id="IPR002328">
    <property type="entry name" value="ADH_Zn_CS"/>
</dbReference>
<evidence type="ECO:0000313" key="9">
    <source>
        <dbReference type="Proteomes" id="UP000466307"/>
    </source>
</evidence>
<comment type="caution">
    <text evidence="8">The sequence shown here is derived from an EMBL/GenBank/DDBJ whole genome shotgun (WGS) entry which is preliminary data.</text>
</comment>
<dbReference type="SUPFAM" id="SSF50129">
    <property type="entry name" value="GroES-like"/>
    <property type="match status" value="1"/>
</dbReference>
<dbReference type="InterPro" id="IPR013154">
    <property type="entry name" value="ADH-like_N"/>
</dbReference>
<feature type="domain" description="Enoyl reductase (ER)" evidence="7">
    <location>
        <begin position="10"/>
        <end position="364"/>
    </location>
</feature>
<proteinExistence type="inferred from homology"/>
<dbReference type="SMART" id="SM00829">
    <property type="entry name" value="PKS_ER"/>
    <property type="match status" value="1"/>
</dbReference>
<dbReference type="Gene3D" id="3.90.180.10">
    <property type="entry name" value="Medium-chain alcohol dehydrogenases, catalytic domain"/>
    <property type="match status" value="1"/>
</dbReference>
<organism evidence="8 9">
    <name type="scientific">Gordonia desulfuricans</name>
    <dbReference type="NCBI Taxonomy" id="89051"/>
    <lineage>
        <taxon>Bacteria</taxon>
        <taxon>Bacillati</taxon>
        <taxon>Actinomycetota</taxon>
        <taxon>Actinomycetes</taxon>
        <taxon>Mycobacteriales</taxon>
        <taxon>Gordoniaceae</taxon>
        <taxon>Gordonia</taxon>
    </lineage>
</organism>
<evidence type="ECO:0000256" key="2">
    <source>
        <dbReference type="ARBA" id="ARBA00008072"/>
    </source>
</evidence>
<evidence type="ECO:0000256" key="6">
    <source>
        <dbReference type="RuleBase" id="RU361277"/>
    </source>
</evidence>
<dbReference type="PANTHER" id="PTHR43350">
    <property type="entry name" value="NAD-DEPENDENT ALCOHOL DEHYDROGENASE"/>
    <property type="match status" value="1"/>
</dbReference>
<keyword evidence="4 6" id="KW-0862">Zinc</keyword>
<gene>
    <name evidence="8" type="ORF">GYA93_18010</name>
</gene>
<dbReference type="InterPro" id="IPR020843">
    <property type="entry name" value="ER"/>
</dbReference>
<dbReference type="EMBL" id="JAADZU010000069">
    <property type="protein sequence ID" value="NDK91456.1"/>
    <property type="molecule type" value="Genomic_DNA"/>
</dbReference>
<dbReference type="InterPro" id="IPR011032">
    <property type="entry name" value="GroES-like_sf"/>
</dbReference>
<dbReference type="GO" id="GO:0008270">
    <property type="term" value="F:zinc ion binding"/>
    <property type="evidence" value="ECO:0007669"/>
    <property type="project" value="InterPro"/>
</dbReference>
<dbReference type="InterPro" id="IPR013149">
    <property type="entry name" value="ADH-like_C"/>
</dbReference>
<keyword evidence="9" id="KW-1185">Reference proteome</keyword>
<evidence type="ECO:0000256" key="5">
    <source>
        <dbReference type="ARBA" id="ARBA00023002"/>
    </source>
</evidence>
<evidence type="ECO:0000256" key="1">
    <source>
        <dbReference type="ARBA" id="ARBA00001947"/>
    </source>
</evidence>
<dbReference type="AlphaFoldDB" id="A0A7K3LTN2"/>
<keyword evidence="5" id="KW-0560">Oxidoreductase</keyword>
<protein>
    <submittedName>
        <fullName evidence="8">NAD(P)-dependent alcohol dehydrogenase</fullName>
    </submittedName>
</protein>
<dbReference type="PROSITE" id="PS00059">
    <property type="entry name" value="ADH_ZINC"/>
    <property type="match status" value="1"/>
</dbReference>
<dbReference type="PANTHER" id="PTHR43350:SF21">
    <property type="entry name" value="S-NITROSOMYCOTHIOL REDUCTASE MSCR"/>
    <property type="match status" value="1"/>
</dbReference>
<evidence type="ECO:0000259" key="7">
    <source>
        <dbReference type="SMART" id="SM00829"/>
    </source>
</evidence>